<dbReference type="RefSeq" id="WP_309936886.1">
    <property type="nucleotide sequence ID" value="NZ_AP025305.1"/>
</dbReference>
<evidence type="ECO:0000313" key="2">
    <source>
        <dbReference type="Proteomes" id="UP001185092"/>
    </source>
</evidence>
<dbReference type="AlphaFoldDB" id="A0AAE3XKI3"/>
<dbReference type="Proteomes" id="UP001185092">
    <property type="component" value="Unassembled WGS sequence"/>
</dbReference>
<comment type="caution">
    <text evidence="1">The sequence shown here is derived from an EMBL/GenBank/DDBJ whole genome shotgun (WGS) entry which is preliminary data.</text>
</comment>
<sequence length="454" mass="52504">MKSLQEHINKPVQPVLSGKCAQAKPPPEHEFKNHEDVIQRAVGFEVEIPGFFTYMSEEEFYKHGDYGATSQTHKTPFKKGDTIFEDEGYSLQVDVPETGNAYLEFVTDPFEETQDGFLQMMGVMEKLYEFGKALNQKVWERNELDLIGIKGIKPSSGVMAPWFENATVFTRQKHVMGYFQMTAGIRQDKLWQLLEDLSAPLKEETQEMKIRRQAGRTMIMSVSDKPYDTAGSRSRTIRYILNAIEKVSLEEYPMSESLMGLLSSVVTYLYYSAYEIGKYAKSFTPLLWRTDFAKMFELLPEMEQEDLKAEDGKKWVEVVYSVCSKLHREDFSKPFFKEGIFVNSKPAIHRNILKDLSRIQWLKGIARGQDLLTERNFPNKLRAYELESLGSMGDRVDMVGHGQEHQAPIVEFRTILTPRHFSYWKSFAHSAFEMVYALNHDMEQKYGENTPLDP</sequence>
<reference evidence="1" key="1">
    <citation type="submission" date="2023-07" db="EMBL/GenBank/DDBJ databases">
        <title>Genomic Encyclopedia of Type Strains, Phase IV (KMG-IV): sequencing the most valuable type-strain genomes for metagenomic binning, comparative biology and taxonomic classification.</title>
        <authorList>
            <person name="Goeker M."/>
        </authorList>
    </citation>
    <scope>NUCLEOTIDE SEQUENCE</scope>
    <source>
        <strain evidence="1">DSM 26174</strain>
    </source>
</reference>
<dbReference type="EMBL" id="JAVDQD010000001">
    <property type="protein sequence ID" value="MDR6237421.1"/>
    <property type="molecule type" value="Genomic_DNA"/>
</dbReference>
<organism evidence="1 2">
    <name type="scientific">Aureibacter tunicatorum</name>
    <dbReference type="NCBI Taxonomy" id="866807"/>
    <lineage>
        <taxon>Bacteria</taxon>
        <taxon>Pseudomonadati</taxon>
        <taxon>Bacteroidota</taxon>
        <taxon>Cytophagia</taxon>
        <taxon>Cytophagales</taxon>
        <taxon>Persicobacteraceae</taxon>
        <taxon>Aureibacter</taxon>
    </lineage>
</organism>
<name>A0AAE3XKI3_9BACT</name>
<keyword evidence="2" id="KW-1185">Reference proteome</keyword>
<proteinExistence type="predicted"/>
<evidence type="ECO:0000313" key="1">
    <source>
        <dbReference type="EMBL" id="MDR6237421.1"/>
    </source>
</evidence>
<protein>
    <submittedName>
        <fullName evidence="1">Uncharacterized protein</fullName>
    </submittedName>
</protein>
<accession>A0AAE3XKI3</accession>
<gene>
    <name evidence="1" type="ORF">HNQ88_000397</name>
</gene>